<reference evidence="2" key="2">
    <citation type="submission" date="2012-12" db="EMBL/GenBank/DDBJ databases">
        <authorList>
            <consortium name="WormBase Consortium"/>
            <person name="Ghedin E."/>
            <person name="Paulini M."/>
        </authorList>
    </citation>
    <scope>NUCLEOTIDE SEQUENCE</scope>
    <source>
        <strain evidence="2">FR3</strain>
    </source>
</reference>
<organism evidence="2">
    <name type="scientific">Brugia malayi</name>
    <name type="common">Filarial nematode worm</name>
    <dbReference type="NCBI Taxonomy" id="6279"/>
    <lineage>
        <taxon>Eukaryota</taxon>
        <taxon>Metazoa</taxon>
        <taxon>Ecdysozoa</taxon>
        <taxon>Nematoda</taxon>
        <taxon>Chromadorea</taxon>
        <taxon>Rhabditida</taxon>
        <taxon>Spirurina</taxon>
        <taxon>Spiruromorpha</taxon>
        <taxon>Filarioidea</taxon>
        <taxon>Onchocercidae</taxon>
        <taxon>Brugia</taxon>
    </lineage>
</organism>
<gene>
    <name evidence="2" type="primary">Bm1157</name>
    <name evidence="2" type="ORF">BM_Bm1157</name>
</gene>
<proteinExistence type="predicted"/>
<sequence length="62" mass="6770">MQPPVNSPVLSPTVTVKLISFSIHQLLLLFTLWSMVTSKKVHLLNINDRFAVSVVAIVIGGV</sequence>
<protein>
    <submittedName>
        <fullName evidence="2">Bm1157</fullName>
    </submittedName>
</protein>
<name>A0A1I9G6T2_BRUMA</name>
<accession>A0A1I9G6T2</accession>
<feature type="transmembrane region" description="Helical" evidence="1">
    <location>
        <begin position="18"/>
        <end position="36"/>
    </location>
</feature>
<dbReference type="EMBL" id="LN856616">
    <property type="protein sequence ID" value="CDQ03390.1"/>
    <property type="molecule type" value="Genomic_DNA"/>
</dbReference>
<reference evidence="2" key="1">
    <citation type="journal article" date="2007" name="Science">
        <title>Draft genome of the filarial nematode parasite Brugia malayi.</title>
        <authorList>
            <person name="Ghedin E."/>
            <person name="Wang S."/>
            <person name="Spiro D."/>
            <person name="Caler E."/>
            <person name="Zhao Q."/>
            <person name="Crabtree J."/>
            <person name="Allen J.E."/>
            <person name="Delcher A.L."/>
            <person name="Guiliano D.B."/>
            <person name="Miranda-Saavedra D."/>
            <person name="Angiuoli S.V."/>
            <person name="Creasy T."/>
            <person name="Amedeo P."/>
            <person name="Haas B."/>
            <person name="El-Sayed N.M."/>
            <person name="Wortman J.R."/>
            <person name="Feldblyum T."/>
            <person name="Tallon L."/>
            <person name="Schatz M."/>
            <person name="Shumway M."/>
            <person name="Koo H."/>
            <person name="Salzberg S.L."/>
            <person name="Schobel S."/>
            <person name="Pertea M."/>
            <person name="Pop M."/>
            <person name="White O."/>
            <person name="Barton G.J."/>
            <person name="Carlow C.K."/>
            <person name="Crawford M.J."/>
            <person name="Daub J."/>
            <person name="Dimmic M.W."/>
            <person name="Estes C.F."/>
            <person name="Foster J.M."/>
            <person name="Ganatra M."/>
            <person name="Gregory W.F."/>
            <person name="Johnson N.M."/>
            <person name="Jin J."/>
            <person name="Komuniecki R."/>
            <person name="Korf I."/>
            <person name="Kumar S."/>
            <person name="Laney S."/>
            <person name="Li B.W."/>
            <person name="Li W."/>
            <person name="Lindblom T.H."/>
            <person name="Lustigman S."/>
            <person name="Ma D."/>
            <person name="Maina C.V."/>
            <person name="Martin D.M."/>
            <person name="McCarter J.P."/>
            <person name="McReynolds L."/>
            <person name="Mitreva M."/>
            <person name="Nutman T.B."/>
            <person name="Parkinson J."/>
            <person name="Peregrin-Alvarez J.M."/>
            <person name="Poole C."/>
            <person name="Ren Q."/>
            <person name="Saunders L."/>
            <person name="Sluder A.E."/>
            <person name="Smith K."/>
            <person name="Stanke M."/>
            <person name="Unnasch T.R."/>
            <person name="Ware J."/>
            <person name="Wei A.D."/>
            <person name="Weil G."/>
            <person name="Williams D.J."/>
            <person name="Zhang Y."/>
            <person name="Williams S.A."/>
            <person name="Fraser-Liggett C."/>
            <person name="Slatko B."/>
            <person name="Blaxter M.L."/>
            <person name="Scott A.L."/>
        </authorList>
    </citation>
    <scope>NUCLEOTIDE SEQUENCE</scope>
    <source>
        <strain evidence="2">FR3</strain>
    </source>
</reference>
<keyword evidence="1" id="KW-0812">Transmembrane</keyword>
<evidence type="ECO:0000313" key="2">
    <source>
        <dbReference type="EMBL" id="CDQ03390.1"/>
    </source>
</evidence>
<dbReference type="AlphaFoldDB" id="A0A1I9G6T2"/>
<keyword evidence="1" id="KW-0472">Membrane</keyword>
<evidence type="ECO:0000256" key="1">
    <source>
        <dbReference type="SAM" id="Phobius"/>
    </source>
</evidence>
<keyword evidence="1" id="KW-1133">Transmembrane helix</keyword>